<evidence type="ECO:0000313" key="3">
    <source>
        <dbReference type="Proteomes" id="UP000000600"/>
    </source>
</evidence>
<accession>A0BDK5</accession>
<proteinExistence type="predicted"/>
<keyword evidence="3" id="KW-1185">Reference proteome</keyword>
<feature type="compositionally biased region" description="Basic residues" evidence="1">
    <location>
        <begin position="1"/>
        <end position="12"/>
    </location>
</feature>
<dbReference type="EMBL" id="CT867987">
    <property type="protein sequence ID" value="CAK56622.1"/>
    <property type="molecule type" value="Genomic_DNA"/>
</dbReference>
<feature type="compositionally biased region" description="Polar residues" evidence="1">
    <location>
        <begin position="211"/>
        <end position="226"/>
    </location>
</feature>
<gene>
    <name evidence="2" type="ORF">GSPATT00027651001</name>
</gene>
<reference evidence="2 3" key="1">
    <citation type="journal article" date="2006" name="Nature">
        <title>Global trends of whole-genome duplications revealed by the ciliate Paramecium tetraurelia.</title>
        <authorList>
            <consortium name="Genoscope"/>
            <person name="Aury J.-M."/>
            <person name="Jaillon O."/>
            <person name="Duret L."/>
            <person name="Noel B."/>
            <person name="Jubin C."/>
            <person name="Porcel B.M."/>
            <person name="Segurens B."/>
            <person name="Daubin V."/>
            <person name="Anthouard V."/>
            <person name="Aiach N."/>
            <person name="Arnaiz O."/>
            <person name="Billaut A."/>
            <person name="Beisson J."/>
            <person name="Blanc I."/>
            <person name="Bouhouche K."/>
            <person name="Camara F."/>
            <person name="Duharcourt S."/>
            <person name="Guigo R."/>
            <person name="Gogendeau D."/>
            <person name="Katinka M."/>
            <person name="Keller A.-M."/>
            <person name="Kissmehl R."/>
            <person name="Klotz C."/>
            <person name="Koll F."/>
            <person name="Le Moue A."/>
            <person name="Lepere C."/>
            <person name="Malinsky S."/>
            <person name="Nowacki M."/>
            <person name="Nowak J.K."/>
            <person name="Plattner H."/>
            <person name="Poulain J."/>
            <person name="Ruiz F."/>
            <person name="Serrano V."/>
            <person name="Zagulski M."/>
            <person name="Dessen P."/>
            <person name="Betermier M."/>
            <person name="Weissenbach J."/>
            <person name="Scarpelli C."/>
            <person name="Schachter V."/>
            <person name="Sperling L."/>
            <person name="Meyer E."/>
            <person name="Cohen J."/>
            <person name="Wincker P."/>
        </authorList>
    </citation>
    <scope>NUCLEOTIDE SEQUENCE [LARGE SCALE GENOMIC DNA]</scope>
    <source>
        <strain evidence="2 3">Stock d4-2</strain>
    </source>
</reference>
<sequence length="270" mass="30960">MQSPIARKKHPSKTFVVKKNTQLFQSADHGNKRQKSQKMDKSSRRRGNFLDKQDAFQINKYAAKINHSSDSESDSDVSIGKSGKSESSESSIKSAKTIRPRSSKRIRGNLNQYTQDLFSTIIRKTESQKDQQKEEIQQKLFERMADKATAENYLLHQNLEKFDQPFKRSNQFSKDGQDSEHSFEIFSNLSNEDKQSYNSDTSVQIEEVQDQQRISQQRENSCHSLKMSIQTPNAEFSSTYFKPRVSNLRVSLAGFSPLQVSHSSQSSEDV</sequence>
<name>A0BDK5_PARTE</name>
<dbReference type="GeneID" id="5009804"/>
<feature type="compositionally biased region" description="Polar residues" evidence="1">
    <location>
        <begin position="189"/>
        <end position="204"/>
    </location>
</feature>
<feature type="compositionally biased region" description="Basic and acidic residues" evidence="1">
    <location>
        <begin position="37"/>
        <end position="54"/>
    </location>
</feature>
<dbReference type="RefSeq" id="XP_001424020.1">
    <property type="nucleotide sequence ID" value="XM_001423983.1"/>
</dbReference>
<evidence type="ECO:0000256" key="1">
    <source>
        <dbReference type="SAM" id="MobiDB-lite"/>
    </source>
</evidence>
<feature type="region of interest" description="Disordered" evidence="1">
    <location>
        <begin position="189"/>
        <end position="226"/>
    </location>
</feature>
<protein>
    <submittedName>
        <fullName evidence="2">Uncharacterized protein</fullName>
    </submittedName>
</protein>
<dbReference type="OrthoDB" id="324164at2759"/>
<feature type="compositionally biased region" description="Basic residues" evidence="1">
    <location>
        <begin position="96"/>
        <end position="105"/>
    </location>
</feature>
<feature type="region of interest" description="Disordered" evidence="1">
    <location>
        <begin position="1"/>
        <end position="105"/>
    </location>
</feature>
<organism evidence="2 3">
    <name type="scientific">Paramecium tetraurelia</name>
    <dbReference type="NCBI Taxonomy" id="5888"/>
    <lineage>
        <taxon>Eukaryota</taxon>
        <taxon>Sar</taxon>
        <taxon>Alveolata</taxon>
        <taxon>Ciliophora</taxon>
        <taxon>Intramacronucleata</taxon>
        <taxon>Oligohymenophorea</taxon>
        <taxon>Peniculida</taxon>
        <taxon>Parameciidae</taxon>
        <taxon>Paramecium</taxon>
    </lineage>
</organism>
<dbReference type="HOGENOM" id="CLU_1032279_0_0_1"/>
<evidence type="ECO:0000313" key="2">
    <source>
        <dbReference type="EMBL" id="CAK56622.1"/>
    </source>
</evidence>
<dbReference type="InParanoid" id="A0BDK5"/>
<dbReference type="Proteomes" id="UP000000600">
    <property type="component" value="Unassembled WGS sequence"/>
</dbReference>
<dbReference type="AlphaFoldDB" id="A0BDK5"/>
<dbReference type="KEGG" id="ptm:GSPATT00027651001"/>